<dbReference type="EMBL" id="JARO02006236">
    <property type="protein sequence ID" value="KPP65550.1"/>
    <property type="molecule type" value="Genomic_DNA"/>
</dbReference>
<dbReference type="PANTHER" id="PTHR14647">
    <property type="entry name" value="GALACTOSE-3-O-SULFOTRANSFERASE"/>
    <property type="match status" value="1"/>
</dbReference>
<comment type="similarity">
    <text evidence="2">Belongs to the galactose-3-O-sulfotransferase family.</text>
</comment>
<dbReference type="AlphaFoldDB" id="A0A0P7UUH8"/>
<gene>
    <name evidence="10" type="ORF">Z043_116024</name>
</gene>
<evidence type="ECO:0000256" key="2">
    <source>
        <dbReference type="ARBA" id="ARBA00008124"/>
    </source>
</evidence>
<dbReference type="GO" id="GO:0000139">
    <property type="term" value="C:Golgi membrane"/>
    <property type="evidence" value="ECO:0007669"/>
    <property type="project" value="UniProtKB-SubCell"/>
</dbReference>
<evidence type="ECO:0000313" key="10">
    <source>
        <dbReference type="EMBL" id="KPP65550.1"/>
    </source>
</evidence>
<evidence type="ECO:0000256" key="9">
    <source>
        <dbReference type="ARBA" id="ARBA00023180"/>
    </source>
</evidence>
<protein>
    <submittedName>
        <fullName evidence="10">Galactosylceramide sulfotransferase-like</fullName>
    </submittedName>
</protein>
<dbReference type="InterPro" id="IPR027417">
    <property type="entry name" value="P-loop_NTPase"/>
</dbReference>
<dbReference type="STRING" id="113540.ENSSFOP00015048478"/>
<dbReference type="GO" id="GO:0042552">
    <property type="term" value="P:myelination"/>
    <property type="evidence" value="ECO:0007669"/>
    <property type="project" value="TreeGrafter"/>
</dbReference>
<feature type="non-terminal residue" evidence="10">
    <location>
        <position position="1"/>
    </location>
</feature>
<accession>A0A0P7UUH8</accession>
<evidence type="ECO:0000256" key="8">
    <source>
        <dbReference type="ARBA" id="ARBA00023136"/>
    </source>
</evidence>
<keyword evidence="5" id="KW-0735">Signal-anchor</keyword>
<dbReference type="FunFam" id="3.40.50.300:FF:000807">
    <property type="entry name" value="galactosylceramide sulfotransferase isoform X1"/>
    <property type="match status" value="1"/>
</dbReference>
<name>A0A0P7UUH8_SCLFO</name>
<dbReference type="GO" id="GO:0006682">
    <property type="term" value="P:galactosylceramide biosynthetic process"/>
    <property type="evidence" value="ECO:0007669"/>
    <property type="project" value="TreeGrafter"/>
</dbReference>
<dbReference type="InterPro" id="IPR009729">
    <property type="entry name" value="Gal-3-0_sulfotransfrase"/>
</dbReference>
<sequence>AALGNTMARKGRPWRSMGKGLVLGGLLTSFLMMVYSLSMSPLRFHQQDFQRVTFLYQINHVECFMLFIPNPIAEGTIHLLAFCTLMVLVLRSCANQPTETQAWTSYNTSQHASEQGRSCTPKLNVMFMKTHKTASSTLLNILFRFGEKHHLKFAFPDNRNDFFYPAFFQRMQVKGYQPGMCFNIMCNHMRFNEGEVRSLLPADAAYITILRDPAELFESAFHYFNRVVPLTWVIPSKNKLAEFLRDPKQYYSPSSYNSYYLKNLLFFDLGYDNTLEPEDPQVEQAIQAMDKRFQLVMIAEHFEESLILLKDILCWQMEDLLFLRLNMRRGSSVFRLTPEQRMRAREWNAVDWRLYRRFNATFWAKVEAYGRERMARDVEELRRQNSAMAAICVEGGQPVEAGQIRDAALQPWHPFGERSIMGYNLREDIELQYRELCRKMLTPEIQYMSELGVNLWITKLWGHVTDLLSW</sequence>
<organism evidence="10 11">
    <name type="scientific">Scleropages formosus</name>
    <name type="common">Asian bonytongue</name>
    <name type="synonym">Osteoglossum formosum</name>
    <dbReference type="NCBI Taxonomy" id="113540"/>
    <lineage>
        <taxon>Eukaryota</taxon>
        <taxon>Metazoa</taxon>
        <taxon>Chordata</taxon>
        <taxon>Craniata</taxon>
        <taxon>Vertebrata</taxon>
        <taxon>Euteleostomi</taxon>
        <taxon>Actinopterygii</taxon>
        <taxon>Neopterygii</taxon>
        <taxon>Teleostei</taxon>
        <taxon>Osteoglossocephala</taxon>
        <taxon>Osteoglossomorpha</taxon>
        <taxon>Osteoglossiformes</taxon>
        <taxon>Osteoglossidae</taxon>
        <taxon>Scleropages</taxon>
    </lineage>
</organism>
<comment type="subcellular location">
    <subcellularLocation>
        <location evidence="1">Golgi apparatus membrane</location>
        <topology evidence="1">Single-pass type II membrane protein</topology>
    </subcellularLocation>
</comment>
<keyword evidence="3 10" id="KW-0808">Transferase</keyword>
<dbReference type="PANTHER" id="PTHR14647:SF56">
    <property type="entry name" value="GALACTOSYLCERAMIDE SULFOTRANSFERASE"/>
    <property type="match status" value="1"/>
</dbReference>
<evidence type="ECO:0000256" key="3">
    <source>
        <dbReference type="ARBA" id="ARBA00022679"/>
    </source>
</evidence>
<keyword evidence="6" id="KW-1133">Transmembrane helix</keyword>
<dbReference type="SUPFAM" id="SSF52540">
    <property type="entry name" value="P-loop containing nucleoside triphosphate hydrolases"/>
    <property type="match status" value="1"/>
</dbReference>
<proteinExistence type="inferred from homology"/>
<evidence type="ECO:0000256" key="4">
    <source>
        <dbReference type="ARBA" id="ARBA00022692"/>
    </source>
</evidence>
<keyword evidence="8" id="KW-0472">Membrane</keyword>
<evidence type="ECO:0000256" key="6">
    <source>
        <dbReference type="ARBA" id="ARBA00022989"/>
    </source>
</evidence>
<keyword evidence="7" id="KW-0333">Golgi apparatus</keyword>
<evidence type="ECO:0000313" key="11">
    <source>
        <dbReference type="Proteomes" id="UP000034805"/>
    </source>
</evidence>
<evidence type="ECO:0000256" key="7">
    <source>
        <dbReference type="ARBA" id="ARBA00023034"/>
    </source>
</evidence>
<reference evidence="10 11" key="1">
    <citation type="submission" date="2015-08" db="EMBL/GenBank/DDBJ databases">
        <title>The genome of the Asian arowana (Scleropages formosus).</title>
        <authorList>
            <person name="Tan M.H."/>
            <person name="Gan H.M."/>
            <person name="Croft L.J."/>
            <person name="Austin C.M."/>
        </authorList>
    </citation>
    <scope>NUCLEOTIDE SEQUENCE [LARGE SCALE GENOMIC DNA]</scope>
    <source>
        <strain evidence="10">Aro1</strain>
    </source>
</reference>
<dbReference type="Proteomes" id="UP000034805">
    <property type="component" value="Unassembled WGS sequence"/>
</dbReference>
<keyword evidence="9" id="KW-0325">Glycoprotein</keyword>
<dbReference type="GO" id="GO:0001733">
    <property type="term" value="F:galactosylceramide sulfotransferase activity"/>
    <property type="evidence" value="ECO:0007669"/>
    <property type="project" value="InterPro"/>
</dbReference>
<comment type="caution">
    <text evidence="10">The sequence shown here is derived from an EMBL/GenBank/DDBJ whole genome shotgun (WGS) entry which is preliminary data.</text>
</comment>
<dbReference type="Pfam" id="PF06990">
    <property type="entry name" value="Gal-3-0_sulfotr"/>
    <property type="match status" value="1"/>
</dbReference>
<evidence type="ECO:0000256" key="5">
    <source>
        <dbReference type="ARBA" id="ARBA00022968"/>
    </source>
</evidence>
<dbReference type="Gene3D" id="3.40.50.300">
    <property type="entry name" value="P-loop containing nucleotide triphosphate hydrolases"/>
    <property type="match status" value="1"/>
</dbReference>
<evidence type="ECO:0000256" key="1">
    <source>
        <dbReference type="ARBA" id="ARBA00004323"/>
    </source>
</evidence>
<keyword evidence="4" id="KW-0812">Transmembrane</keyword>